<reference evidence="3 5" key="1">
    <citation type="submission" date="2015-07" db="EMBL/GenBank/DDBJ databases">
        <authorList>
            <person name="Cajimat M.N.B."/>
            <person name="Milazzo M.L."/>
            <person name="Fulhorst C.F."/>
        </authorList>
    </citation>
    <scope>NUCLEOTIDE SEQUENCE [LARGE SCALE GENOMIC DNA]</scope>
    <source>
        <strain evidence="3">Single colony</strain>
    </source>
</reference>
<evidence type="ECO:0000313" key="4">
    <source>
        <dbReference type="EMBL" id="PRQ76420.1"/>
    </source>
</evidence>
<dbReference type="InterPro" id="IPR051210">
    <property type="entry name" value="Ub_ligase/GEF_domain"/>
</dbReference>
<dbReference type="STRING" id="5286.A0A0K3CBQ5"/>
<dbReference type="InterPro" id="IPR000408">
    <property type="entry name" value="Reg_chr_condens"/>
</dbReference>
<dbReference type="PROSITE" id="PS50012">
    <property type="entry name" value="RCC1_3"/>
    <property type="match status" value="2"/>
</dbReference>
<dbReference type="Pfam" id="PF13540">
    <property type="entry name" value="RCC1_2"/>
    <property type="match status" value="3"/>
</dbReference>
<dbReference type="PANTHER" id="PTHR22870:SF445">
    <property type="match status" value="1"/>
</dbReference>
<keyword evidence="5" id="KW-1185">Reference proteome</keyword>
<name>A0A0K3CBQ5_RHOTO</name>
<reference evidence="4 6" key="2">
    <citation type="journal article" date="2018" name="Elife">
        <title>Functional genomics of lipid metabolism in the oleaginous yeast Rhodosporidium toruloides.</title>
        <authorList>
            <person name="Coradetti S.T."/>
            <person name="Pinel D."/>
            <person name="Geiselman G."/>
            <person name="Ito M."/>
            <person name="Mondo S."/>
            <person name="Reilly M.C."/>
            <person name="Cheng Y.F."/>
            <person name="Bauer S."/>
            <person name="Grigoriev I."/>
            <person name="Gladden J.M."/>
            <person name="Simmons B.A."/>
            <person name="Brem R."/>
            <person name="Arkin A.P."/>
            <person name="Skerker J.M."/>
        </authorList>
    </citation>
    <scope>NUCLEOTIDE SEQUENCE [LARGE SCALE GENOMIC DNA]</scope>
    <source>
        <strain evidence="4 6">NBRC 0880</strain>
    </source>
</reference>
<evidence type="ECO:0000256" key="2">
    <source>
        <dbReference type="PROSITE-ProRule" id="PRU00235"/>
    </source>
</evidence>
<dbReference type="EMBL" id="CWKI01000003">
    <property type="protein sequence ID" value="CTR06298.1"/>
    <property type="molecule type" value="Genomic_DNA"/>
</dbReference>
<dbReference type="EMBL" id="LCTV02000003">
    <property type="protein sequence ID" value="PRQ76420.1"/>
    <property type="molecule type" value="Genomic_DNA"/>
</dbReference>
<dbReference type="Proteomes" id="UP000199069">
    <property type="component" value="Unassembled WGS sequence"/>
</dbReference>
<evidence type="ECO:0000313" key="5">
    <source>
        <dbReference type="Proteomes" id="UP000199069"/>
    </source>
</evidence>
<accession>A0A0K3CBQ5</accession>
<feature type="repeat" description="RCC1" evidence="2">
    <location>
        <begin position="188"/>
        <end position="252"/>
    </location>
</feature>
<dbReference type="InterPro" id="IPR009091">
    <property type="entry name" value="RCC1/BLIP-II"/>
</dbReference>
<dbReference type="AlphaFoldDB" id="A0A0K3CBQ5"/>
<dbReference type="OrthoDB" id="5370059at2759"/>
<dbReference type="PANTHER" id="PTHR22870">
    <property type="entry name" value="REGULATOR OF CHROMOSOME CONDENSATION"/>
    <property type="match status" value="1"/>
</dbReference>
<feature type="repeat" description="RCC1" evidence="2">
    <location>
        <begin position="253"/>
        <end position="307"/>
    </location>
</feature>
<dbReference type="PRINTS" id="PR00633">
    <property type="entry name" value="RCCNDNSATION"/>
</dbReference>
<dbReference type="Proteomes" id="UP000239560">
    <property type="component" value="Unassembled WGS sequence"/>
</dbReference>
<evidence type="ECO:0000313" key="6">
    <source>
        <dbReference type="Proteomes" id="UP000239560"/>
    </source>
</evidence>
<dbReference type="Gene3D" id="2.130.10.30">
    <property type="entry name" value="Regulator of chromosome condensation 1/beta-lactamase-inhibitor protein II"/>
    <property type="match status" value="1"/>
</dbReference>
<proteinExistence type="predicted"/>
<dbReference type="SUPFAM" id="SSF50985">
    <property type="entry name" value="RCC1/BLIP-II"/>
    <property type="match status" value="1"/>
</dbReference>
<sequence>MPVYCCGSNAFGLVDPPDQLQLLQPTFVPDCASLEAASWSQLLARAADGTRRICGLPFSSDLPLQPVARWLGHDDFVAALLEDGHIKRSSDGGVSRGRYSLAEMNGRGEVLVVPANEQGIAHLYSNLDALFSQSGADSPPLRLVLPFSASNGNPTTATSASTLALPREETITALSSGSAHFLLLTSSSQVYSYGDSRYGQAGPFSSSSYHSSSSPSVPPAATIPLNHLSFFDGLYPVQLSCGSFHSAVRTREGSVYLFGSDEDGQCGGTGGGAEPEMVDLETEGEEADEEVVQVACGGAHTVLLTASGKVWVAGANHDGQLGLGDTAPRERFTRCSTIERLAVPHRVHKLLCSHSTTFFESAP</sequence>
<keyword evidence="1" id="KW-0677">Repeat</keyword>
<gene>
    <name evidence="3" type="primary">FGENESH: predicted gene_3.610</name>
    <name evidence="4" type="ORF">AAT19DRAFT_13442</name>
    <name evidence="3" type="ORF">BN2166_0021590</name>
</gene>
<organism evidence="3 5">
    <name type="scientific">Rhodotorula toruloides</name>
    <name type="common">Yeast</name>
    <name type="synonym">Rhodosporidium toruloides</name>
    <dbReference type="NCBI Taxonomy" id="5286"/>
    <lineage>
        <taxon>Eukaryota</taxon>
        <taxon>Fungi</taxon>
        <taxon>Dikarya</taxon>
        <taxon>Basidiomycota</taxon>
        <taxon>Pucciniomycotina</taxon>
        <taxon>Microbotryomycetes</taxon>
        <taxon>Sporidiobolales</taxon>
        <taxon>Sporidiobolaceae</taxon>
        <taxon>Rhodotorula</taxon>
    </lineage>
</organism>
<protein>
    <submittedName>
        <fullName evidence="3 4">Regulator of chromosome condensation, RCC1</fullName>
    </submittedName>
</protein>
<evidence type="ECO:0000256" key="1">
    <source>
        <dbReference type="ARBA" id="ARBA00022737"/>
    </source>
</evidence>
<evidence type="ECO:0000313" key="3">
    <source>
        <dbReference type="EMBL" id="CTR06298.1"/>
    </source>
</evidence>